<dbReference type="Pfam" id="PF00755">
    <property type="entry name" value="Carn_acyltransf"/>
    <property type="match status" value="1"/>
</dbReference>
<feature type="chain" id="PRO_5024317739" evidence="2">
    <location>
        <begin position="23"/>
        <end position="294"/>
    </location>
</feature>
<evidence type="ECO:0000256" key="1">
    <source>
        <dbReference type="ARBA" id="ARBA00005232"/>
    </source>
</evidence>
<dbReference type="GO" id="GO:0006635">
    <property type="term" value="P:fatty acid beta-oxidation"/>
    <property type="evidence" value="ECO:0007669"/>
    <property type="project" value="TreeGrafter"/>
</dbReference>
<name>A0A5K3EXG6_MESCO</name>
<organism evidence="4">
    <name type="scientific">Mesocestoides corti</name>
    <name type="common">Flatworm</name>
    <dbReference type="NCBI Taxonomy" id="53468"/>
    <lineage>
        <taxon>Eukaryota</taxon>
        <taxon>Metazoa</taxon>
        <taxon>Spiralia</taxon>
        <taxon>Lophotrochozoa</taxon>
        <taxon>Platyhelminthes</taxon>
        <taxon>Cestoda</taxon>
        <taxon>Eucestoda</taxon>
        <taxon>Cyclophyllidea</taxon>
        <taxon>Mesocestoididae</taxon>
        <taxon>Mesocestoides</taxon>
    </lineage>
</organism>
<reference evidence="4" key="1">
    <citation type="submission" date="2019-11" db="UniProtKB">
        <authorList>
            <consortium name="WormBaseParasite"/>
        </authorList>
    </citation>
    <scope>IDENTIFICATION</scope>
</reference>
<dbReference type="PANTHER" id="PTHR22589">
    <property type="entry name" value="CARNITINE O-ACYLTRANSFERASE"/>
    <property type="match status" value="1"/>
</dbReference>
<dbReference type="WBParaSite" id="MCU_003904-RA">
    <property type="protein sequence ID" value="MCU_003904-RA"/>
    <property type="gene ID" value="MCU_003904"/>
</dbReference>
<dbReference type="GO" id="GO:0005739">
    <property type="term" value="C:mitochondrion"/>
    <property type="evidence" value="ECO:0007669"/>
    <property type="project" value="TreeGrafter"/>
</dbReference>
<dbReference type="InterPro" id="IPR039551">
    <property type="entry name" value="Cho/carn_acyl_trans"/>
</dbReference>
<dbReference type="AlphaFoldDB" id="A0A5K3EXG6"/>
<dbReference type="SUPFAM" id="SSF52777">
    <property type="entry name" value="CoA-dependent acyltransferases"/>
    <property type="match status" value="1"/>
</dbReference>
<feature type="domain" description="Choline/carnitine acyltransferase" evidence="3">
    <location>
        <begin position="39"/>
        <end position="283"/>
    </location>
</feature>
<proteinExistence type="inferred from homology"/>
<dbReference type="Gene3D" id="3.30.559.10">
    <property type="entry name" value="Chloramphenicol acetyltransferase-like domain"/>
    <property type="match status" value="1"/>
</dbReference>
<feature type="signal peptide" evidence="2">
    <location>
        <begin position="1"/>
        <end position="22"/>
    </location>
</feature>
<dbReference type="InterPro" id="IPR000542">
    <property type="entry name" value="Carn_acyl_trans"/>
</dbReference>
<dbReference type="InterPro" id="IPR023213">
    <property type="entry name" value="CAT-like_dom_sf"/>
</dbReference>
<sequence>MFNAHFIVWQVASIAAAPGSMSQSLQSLLPCPSHFLLPLPTVKRLEWHVDERFHRDVLFAHVDAYDQFRDNLQVDCMDGEKRLTRTLCTKAGVSADAMVQLAIQLAHDKVHNQPAATSKSCSTAAFKHGRSETIRPATLATRHFLELVRLEESSRGPPALTDDLLAAIHQCSKTHVRLVREAAAGQGWDSHLLALKHFADAEALALPLPQIFTDPNYARINDVILSTNTFSSPAVRIGAFAPTSPNGYGICYSITDDGCRACVTSWRDSHYSKGAQFVDALRQSLRRVACVLRG</sequence>
<comment type="similarity">
    <text evidence="1">Belongs to the carnitine/choline acetyltransferase family.</text>
</comment>
<dbReference type="PANTHER" id="PTHR22589:SF16">
    <property type="entry name" value="CARNITINE O-PALMITOYLTRANSFERASE 2, MITOCHONDRIAL"/>
    <property type="match status" value="1"/>
</dbReference>
<keyword evidence="2" id="KW-0732">Signal</keyword>
<dbReference type="GO" id="GO:0004095">
    <property type="term" value="F:carnitine O-palmitoyltransferase activity"/>
    <property type="evidence" value="ECO:0007669"/>
    <property type="project" value="TreeGrafter"/>
</dbReference>
<evidence type="ECO:0000259" key="3">
    <source>
        <dbReference type="Pfam" id="PF00755"/>
    </source>
</evidence>
<protein>
    <submittedName>
        <fullName evidence="4">Carn_acyltransf domain-containing protein</fullName>
    </submittedName>
</protein>
<evidence type="ECO:0000313" key="4">
    <source>
        <dbReference type="WBParaSite" id="MCU_003904-RA"/>
    </source>
</evidence>
<evidence type="ECO:0000256" key="2">
    <source>
        <dbReference type="SAM" id="SignalP"/>
    </source>
</evidence>
<accession>A0A5K3EXG6</accession>